<protein>
    <recommendedName>
        <fullName evidence="5">Integral membrane protein</fullName>
    </recommendedName>
</protein>
<dbReference type="Proteomes" id="UP001599756">
    <property type="component" value="Unassembled WGS sequence"/>
</dbReference>
<organism evidence="3 4">
    <name type="scientific">Streptomyces anandii</name>
    <dbReference type="NCBI Taxonomy" id="285454"/>
    <lineage>
        <taxon>Bacteria</taxon>
        <taxon>Bacillati</taxon>
        <taxon>Actinomycetota</taxon>
        <taxon>Actinomycetes</taxon>
        <taxon>Kitasatosporales</taxon>
        <taxon>Streptomycetaceae</taxon>
        <taxon>Streptomyces</taxon>
    </lineage>
</organism>
<gene>
    <name evidence="3" type="ORF">ACFW88_34455</name>
</gene>
<keyword evidence="2" id="KW-0812">Transmembrane</keyword>
<keyword evidence="4" id="KW-1185">Reference proteome</keyword>
<proteinExistence type="predicted"/>
<evidence type="ECO:0000313" key="3">
    <source>
        <dbReference type="EMBL" id="MFE1755581.1"/>
    </source>
</evidence>
<keyword evidence="2" id="KW-0472">Membrane</keyword>
<evidence type="ECO:0000256" key="2">
    <source>
        <dbReference type="SAM" id="Phobius"/>
    </source>
</evidence>
<evidence type="ECO:0008006" key="5">
    <source>
        <dbReference type="Google" id="ProtNLM"/>
    </source>
</evidence>
<feature type="transmembrane region" description="Helical" evidence="2">
    <location>
        <begin position="20"/>
        <end position="50"/>
    </location>
</feature>
<dbReference type="RefSeq" id="WP_381843316.1">
    <property type="nucleotide sequence ID" value="NZ_JBHYTS010000098.1"/>
</dbReference>
<evidence type="ECO:0000256" key="1">
    <source>
        <dbReference type="SAM" id="MobiDB-lite"/>
    </source>
</evidence>
<feature type="compositionally biased region" description="Pro residues" evidence="1">
    <location>
        <begin position="182"/>
        <end position="196"/>
    </location>
</feature>
<feature type="transmembrane region" description="Helical" evidence="2">
    <location>
        <begin position="114"/>
        <end position="131"/>
    </location>
</feature>
<reference evidence="3 4" key="1">
    <citation type="submission" date="2024-09" db="EMBL/GenBank/DDBJ databases">
        <title>The Natural Products Discovery Center: Release of the First 8490 Sequenced Strains for Exploring Actinobacteria Biosynthetic Diversity.</title>
        <authorList>
            <person name="Kalkreuter E."/>
            <person name="Kautsar S.A."/>
            <person name="Yang D."/>
            <person name="Bader C.D."/>
            <person name="Teijaro C.N."/>
            <person name="Fluegel L."/>
            <person name="Davis C.M."/>
            <person name="Simpson J.R."/>
            <person name="Lauterbach L."/>
            <person name="Steele A.D."/>
            <person name="Gui C."/>
            <person name="Meng S."/>
            <person name="Li G."/>
            <person name="Viehrig K."/>
            <person name="Ye F."/>
            <person name="Su P."/>
            <person name="Kiefer A.F."/>
            <person name="Nichols A."/>
            <person name="Cepeda A.J."/>
            <person name="Yan W."/>
            <person name="Fan B."/>
            <person name="Jiang Y."/>
            <person name="Adhikari A."/>
            <person name="Zheng C.-J."/>
            <person name="Schuster L."/>
            <person name="Cowan T.M."/>
            <person name="Smanski M.J."/>
            <person name="Chevrette M.G."/>
            <person name="De Carvalho L.P.S."/>
            <person name="Shen B."/>
        </authorList>
    </citation>
    <scope>NUCLEOTIDE SEQUENCE [LARGE SCALE GENOMIC DNA]</scope>
    <source>
        <strain evidence="3 4">NPDC059500</strain>
    </source>
</reference>
<keyword evidence="2" id="KW-1133">Transmembrane helix</keyword>
<sequence length="196" mass="20244">MALVPGVVWQAGPVGRALGAGLAAGVFFAAFVLIESASWVAAAAVVVVLTPLHGIRTARRLGRAWPGAGELAPDDRVAVVRATRHGDPVGDARLAPAVLGYAEGLRRVCAEDQLRRWVVAAVGVLSLALAVSDTLTGSAGEAIASWLLLVLCVLDLVWYPRRRALLMERVARAETAARATPGPGPGAGPLDGPRPT</sequence>
<comment type="caution">
    <text evidence="3">The sequence shown here is derived from an EMBL/GenBank/DDBJ whole genome shotgun (WGS) entry which is preliminary data.</text>
</comment>
<feature type="transmembrane region" description="Helical" evidence="2">
    <location>
        <begin position="143"/>
        <end position="159"/>
    </location>
</feature>
<evidence type="ECO:0000313" key="4">
    <source>
        <dbReference type="Proteomes" id="UP001599756"/>
    </source>
</evidence>
<name>A0ABW6HG15_9ACTN</name>
<accession>A0ABW6HG15</accession>
<dbReference type="EMBL" id="JBHYTS010000098">
    <property type="protein sequence ID" value="MFE1755581.1"/>
    <property type="molecule type" value="Genomic_DNA"/>
</dbReference>
<feature type="region of interest" description="Disordered" evidence="1">
    <location>
        <begin position="176"/>
        <end position="196"/>
    </location>
</feature>